<dbReference type="PROSITE" id="PS00036">
    <property type="entry name" value="BZIP_BASIC"/>
    <property type="match status" value="1"/>
</dbReference>
<evidence type="ECO:0000256" key="4">
    <source>
        <dbReference type="ARBA" id="ARBA00023163"/>
    </source>
</evidence>
<dbReference type="PANTHER" id="PTHR46324">
    <property type="entry name" value="BASIC LEUCINE ZIPPER 43-RELATED"/>
    <property type="match status" value="1"/>
</dbReference>
<evidence type="ECO:0000256" key="3">
    <source>
        <dbReference type="ARBA" id="ARBA00023125"/>
    </source>
</evidence>
<dbReference type="GO" id="GO:0005634">
    <property type="term" value="C:nucleus"/>
    <property type="evidence" value="ECO:0007669"/>
    <property type="project" value="UniProtKB-SubCell"/>
</dbReference>
<feature type="coiled-coil region" evidence="6">
    <location>
        <begin position="124"/>
        <end position="173"/>
    </location>
</feature>
<evidence type="ECO:0000313" key="9">
    <source>
        <dbReference type="Proteomes" id="UP000187406"/>
    </source>
</evidence>
<dbReference type="OrthoDB" id="551672at2759"/>
<dbReference type="Gene3D" id="1.20.5.170">
    <property type="match status" value="1"/>
</dbReference>
<dbReference type="AlphaFoldDB" id="A0A1Q3CC18"/>
<dbReference type="Proteomes" id="UP000187406">
    <property type="component" value="Unassembled WGS sequence"/>
</dbReference>
<keyword evidence="9" id="KW-1185">Reference proteome</keyword>
<dbReference type="PROSITE" id="PS50217">
    <property type="entry name" value="BZIP"/>
    <property type="match status" value="1"/>
</dbReference>
<dbReference type="FunFam" id="1.20.5.170:FF:000020">
    <property type="entry name" value="BZIP transcription factor"/>
    <property type="match status" value="1"/>
</dbReference>
<evidence type="ECO:0000256" key="5">
    <source>
        <dbReference type="ARBA" id="ARBA00023242"/>
    </source>
</evidence>
<proteinExistence type="predicted"/>
<sequence>MEPYDIKIHHYSSEANLMQDHLPLCLTHRKFVSATNLNMQPVEFIARPHANRHQNPDSERDLLEGLLTNSQVHVSHRNIFSPNASTLSTDPTIDDAREHQLRLNIQEKRFRRMISNRESARRSRMRKRKLIEELQYQVNQLQAMNHQLSEKVIRLLECNHQILQENAQLKERASSLQVVSDLLPPTAMRDVEDIIRNMDQKLQIEHPFTSFMNLR</sequence>
<keyword evidence="4" id="KW-0804">Transcription</keyword>
<accession>A0A1Q3CC18</accession>
<evidence type="ECO:0000259" key="7">
    <source>
        <dbReference type="PROSITE" id="PS50217"/>
    </source>
</evidence>
<dbReference type="GO" id="GO:0003677">
    <property type="term" value="F:DNA binding"/>
    <property type="evidence" value="ECO:0007669"/>
    <property type="project" value="UniProtKB-KW"/>
</dbReference>
<keyword evidence="5" id="KW-0539">Nucleus</keyword>
<dbReference type="InterPro" id="IPR004827">
    <property type="entry name" value="bZIP"/>
</dbReference>
<feature type="domain" description="BZIP" evidence="7">
    <location>
        <begin position="106"/>
        <end position="155"/>
    </location>
</feature>
<dbReference type="SUPFAM" id="SSF57959">
    <property type="entry name" value="Leucine zipper domain"/>
    <property type="match status" value="1"/>
</dbReference>
<comment type="subcellular location">
    <subcellularLocation>
        <location evidence="1">Nucleus</location>
    </subcellularLocation>
</comment>
<keyword evidence="2" id="KW-0805">Transcription regulation</keyword>
<evidence type="ECO:0000256" key="2">
    <source>
        <dbReference type="ARBA" id="ARBA00023015"/>
    </source>
</evidence>
<evidence type="ECO:0000256" key="1">
    <source>
        <dbReference type="ARBA" id="ARBA00004123"/>
    </source>
</evidence>
<dbReference type="EMBL" id="BDDD01001680">
    <property type="protein sequence ID" value="GAV77769.1"/>
    <property type="molecule type" value="Genomic_DNA"/>
</dbReference>
<dbReference type="InterPro" id="IPR046347">
    <property type="entry name" value="bZIP_sf"/>
</dbReference>
<name>A0A1Q3CC18_CEPFO</name>
<comment type="caution">
    <text evidence="8">The sequence shown here is derived from an EMBL/GenBank/DDBJ whole genome shotgun (WGS) entry which is preliminary data.</text>
</comment>
<gene>
    <name evidence="8" type="ORF">CFOL_v3_21239</name>
</gene>
<dbReference type="InParanoid" id="A0A1Q3CC18"/>
<dbReference type="FunCoup" id="A0A1Q3CC18">
    <property type="interactions" value="13"/>
</dbReference>
<evidence type="ECO:0000313" key="8">
    <source>
        <dbReference type="EMBL" id="GAV77769.1"/>
    </source>
</evidence>
<keyword evidence="6" id="KW-0175">Coiled coil</keyword>
<dbReference type="InterPro" id="IPR045314">
    <property type="entry name" value="bZIP_plant_GBF1"/>
</dbReference>
<dbReference type="GO" id="GO:0046983">
    <property type="term" value="F:protein dimerization activity"/>
    <property type="evidence" value="ECO:0007669"/>
    <property type="project" value="UniProtKB-ARBA"/>
</dbReference>
<dbReference type="PANTHER" id="PTHR46324:SF7">
    <property type="entry name" value="BASIC LEUCINE-ZIPPER 75"/>
    <property type="match status" value="1"/>
</dbReference>
<organism evidence="8 9">
    <name type="scientific">Cephalotus follicularis</name>
    <name type="common">Albany pitcher plant</name>
    <dbReference type="NCBI Taxonomy" id="3775"/>
    <lineage>
        <taxon>Eukaryota</taxon>
        <taxon>Viridiplantae</taxon>
        <taxon>Streptophyta</taxon>
        <taxon>Embryophyta</taxon>
        <taxon>Tracheophyta</taxon>
        <taxon>Spermatophyta</taxon>
        <taxon>Magnoliopsida</taxon>
        <taxon>eudicotyledons</taxon>
        <taxon>Gunneridae</taxon>
        <taxon>Pentapetalae</taxon>
        <taxon>rosids</taxon>
        <taxon>fabids</taxon>
        <taxon>Oxalidales</taxon>
        <taxon>Cephalotaceae</taxon>
        <taxon>Cephalotus</taxon>
    </lineage>
</organism>
<dbReference type="STRING" id="3775.A0A1Q3CC18"/>
<keyword evidence="3" id="KW-0238">DNA-binding</keyword>
<dbReference type="GO" id="GO:0003700">
    <property type="term" value="F:DNA-binding transcription factor activity"/>
    <property type="evidence" value="ECO:0007669"/>
    <property type="project" value="InterPro"/>
</dbReference>
<reference evidence="9" key="1">
    <citation type="submission" date="2016-04" db="EMBL/GenBank/DDBJ databases">
        <title>Cephalotus genome sequencing.</title>
        <authorList>
            <person name="Fukushima K."/>
            <person name="Hasebe M."/>
            <person name="Fang X."/>
        </authorList>
    </citation>
    <scope>NUCLEOTIDE SEQUENCE [LARGE SCALE GENOMIC DNA]</scope>
    <source>
        <strain evidence="9">cv. St1</strain>
    </source>
</reference>
<protein>
    <submittedName>
        <fullName evidence="8">BZIP_1 domain-containing protein</fullName>
    </submittedName>
</protein>
<evidence type="ECO:0000256" key="6">
    <source>
        <dbReference type="SAM" id="Coils"/>
    </source>
</evidence>
<dbReference type="Pfam" id="PF00170">
    <property type="entry name" value="bZIP_1"/>
    <property type="match status" value="1"/>
</dbReference>
<dbReference type="SMART" id="SM00338">
    <property type="entry name" value="BRLZ"/>
    <property type="match status" value="1"/>
</dbReference>
<dbReference type="InterPro" id="IPR044521">
    <property type="entry name" value="AtbZIP8/43"/>
</dbReference>
<dbReference type="CDD" id="cd14702">
    <property type="entry name" value="bZIP_plant_GBF1"/>
    <property type="match status" value="1"/>
</dbReference>